<dbReference type="EMBL" id="UOEU01000550">
    <property type="protein sequence ID" value="VAW34767.1"/>
    <property type="molecule type" value="Genomic_DNA"/>
</dbReference>
<accession>A0A3B0V9E9</accession>
<feature type="transmembrane region" description="Helical" evidence="1">
    <location>
        <begin position="94"/>
        <end position="115"/>
    </location>
</feature>
<sequence>MGVISIVIYTITAVLLLEPFGLYSLMVADAVKHFTHAMMMLWLLKRHLGGLRGFAIGQTTWKAVVASVFTGLVAYGVGETAVALISFSGFLGKFLIVALAGGAGLLTFLALVQLLSISEVQALQRTVTAKLRRQKPHK</sequence>
<feature type="transmembrane region" description="Helical" evidence="1">
    <location>
        <begin position="6"/>
        <end position="28"/>
    </location>
</feature>
<gene>
    <name evidence="2" type="ORF">MNBD_CHLOROFLEXI01-4823</name>
</gene>
<dbReference type="AlphaFoldDB" id="A0A3B0V9E9"/>
<keyword evidence="1" id="KW-0812">Transmembrane</keyword>
<evidence type="ECO:0000313" key="2">
    <source>
        <dbReference type="EMBL" id="VAW34767.1"/>
    </source>
</evidence>
<evidence type="ECO:0000256" key="1">
    <source>
        <dbReference type="SAM" id="Phobius"/>
    </source>
</evidence>
<proteinExistence type="predicted"/>
<keyword evidence="1" id="KW-1133">Transmembrane helix</keyword>
<organism evidence="2">
    <name type="scientific">hydrothermal vent metagenome</name>
    <dbReference type="NCBI Taxonomy" id="652676"/>
    <lineage>
        <taxon>unclassified sequences</taxon>
        <taxon>metagenomes</taxon>
        <taxon>ecological metagenomes</taxon>
    </lineage>
</organism>
<protein>
    <submittedName>
        <fullName evidence="2">Uncharacterized protein</fullName>
    </submittedName>
</protein>
<reference evidence="2" key="1">
    <citation type="submission" date="2018-06" db="EMBL/GenBank/DDBJ databases">
        <authorList>
            <person name="Zhirakovskaya E."/>
        </authorList>
    </citation>
    <scope>NUCLEOTIDE SEQUENCE</scope>
</reference>
<keyword evidence="1" id="KW-0472">Membrane</keyword>
<feature type="transmembrane region" description="Helical" evidence="1">
    <location>
        <begin position="49"/>
        <end position="74"/>
    </location>
</feature>
<name>A0A3B0V9E9_9ZZZZ</name>